<feature type="domain" description="CHK kinase-like" evidence="1">
    <location>
        <begin position="114"/>
        <end position="299"/>
    </location>
</feature>
<evidence type="ECO:0000313" key="2">
    <source>
        <dbReference type="EMBL" id="EDW04553.1"/>
    </source>
</evidence>
<gene>
    <name evidence="2" type="primary">Dgri\GH23427</name>
    <name evidence="2" type="ORF">Dgri_GH23427</name>
</gene>
<dbReference type="PANTHER" id="PTHR11012:SF59">
    <property type="entry name" value="CHK KINASE-LIKE DOMAIN-CONTAINING PROTEIN-RELATED"/>
    <property type="match status" value="1"/>
</dbReference>
<dbReference type="SMART" id="SM00587">
    <property type="entry name" value="CHK"/>
    <property type="match status" value="1"/>
</dbReference>
<dbReference type="InterPro" id="IPR004119">
    <property type="entry name" value="EcKL"/>
</dbReference>
<dbReference type="eggNOG" id="ENOG502SF49">
    <property type="taxonomic scope" value="Eukaryota"/>
</dbReference>
<organism evidence="3">
    <name type="scientific">Drosophila grimshawi</name>
    <name type="common">Hawaiian fruit fly</name>
    <name type="synonym">Idiomyia grimshawi</name>
    <dbReference type="NCBI Taxonomy" id="7222"/>
    <lineage>
        <taxon>Eukaryota</taxon>
        <taxon>Metazoa</taxon>
        <taxon>Ecdysozoa</taxon>
        <taxon>Arthropoda</taxon>
        <taxon>Hexapoda</taxon>
        <taxon>Insecta</taxon>
        <taxon>Pterygota</taxon>
        <taxon>Neoptera</taxon>
        <taxon>Endopterygota</taxon>
        <taxon>Diptera</taxon>
        <taxon>Brachycera</taxon>
        <taxon>Muscomorpha</taxon>
        <taxon>Ephydroidea</taxon>
        <taxon>Drosophilidae</taxon>
        <taxon>Drosophila</taxon>
        <taxon>Hawaiian Drosophila</taxon>
    </lineage>
</organism>
<evidence type="ECO:0000313" key="3">
    <source>
        <dbReference type="Proteomes" id="UP000001070"/>
    </source>
</evidence>
<dbReference type="InterPro" id="IPR015897">
    <property type="entry name" value="CHK_kinase-like"/>
</dbReference>
<dbReference type="HOGENOM" id="CLU_010718_3_1_1"/>
<dbReference type="SUPFAM" id="SSF56112">
    <property type="entry name" value="Protein kinase-like (PK-like)"/>
    <property type="match status" value="1"/>
</dbReference>
<dbReference type="PANTHER" id="PTHR11012">
    <property type="entry name" value="PROTEIN KINASE-LIKE DOMAIN-CONTAINING"/>
    <property type="match status" value="1"/>
</dbReference>
<dbReference type="Gene3D" id="3.90.1200.10">
    <property type="match status" value="1"/>
</dbReference>
<accession>B4K144</accession>
<name>B4K144_DROGR</name>
<dbReference type="OMA" id="YHAKESE"/>
<dbReference type="PhylomeDB" id="B4K144"/>
<dbReference type="InParanoid" id="B4K144"/>
<protein>
    <submittedName>
        <fullName evidence="2">GH23427</fullName>
    </submittedName>
</protein>
<sequence length="383" mass="44307">MLLTRGECLQILSKLLNVENERLHLVDYELERDKEAVGYLGEYYTLTLIYCTTASKTQVERVFVKALQQQSDEAEKESIFRKEALLYETLLNEMQKYSRITWSPKSFYTRSDLIVLENMKLIGYCGAGNTMLSMNQMHQLLRALAAFHAASLVYEQREGINIGKQFGEYLYEITVAPNIDWYTTGISAIFAVIKTLPQYQPSMDSQLADAVQRVYEQISPSSKYRNVVCHRDLWAANVFFPADHKDAALLIDFQTCRYSPPAVDLCFSLYLNLTSAERRRVEVNCIDLYYKCLQKDLQDFGLESSELIPKSELLQSYEEFRLFGALYNALVATVIKVPREFVTNAFKYVDRSAVILDYMRENQEFRDVMEKCCLEVIEIALVK</sequence>
<reference evidence="2 3" key="1">
    <citation type="journal article" date="2007" name="Nature">
        <title>Evolution of genes and genomes on the Drosophila phylogeny.</title>
        <authorList>
            <consortium name="Drosophila 12 Genomes Consortium"/>
            <person name="Clark A.G."/>
            <person name="Eisen M.B."/>
            <person name="Smith D.R."/>
            <person name="Bergman C.M."/>
            <person name="Oliver B."/>
            <person name="Markow T.A."/>
            <person name="Kaufman T.C."/>
            <person name="Kellis M."/>
            <person name="Gelbart W."/>
            <person name="Iyer V.N."/>
            <person name="Pollard D.A."/>
            <person name="Sackton T.B."/>
            <person name="Larracuente A.M."/>
            <person name="Singh N.D."/>
            <person name="Abad J.P."/>
            <person name="Abt D.N."/>
            <person name="Adryan B."/>
            <person name="Aguade M."/>
            <person name="Akashi H."/>
            <person name="Anderson W.W."/>
            <person name="Aquadro C.F."/>
            <person name="Ardell D.H."/>
            <person name="Arguello R."/>
            <person name="Artieri C.G."/>
            <person name="Barbash D.A."/>
            <person name="Barker D."/>
            <person name="Barsanti P."/>
            <person name="Batterham P."/>
            <person name="Batzoglou S."/>
            <person name="Begun D."/>
            <person name="Bhutkar A."/>
            <person name="Blanco E."/>
            <person name="Bosak S.A."/>
            <person name="Bradley R.K."/>
            <person name="Brand A.D."/>
            <person name="Brent M.R."/>
            <person name="Brooks A.N."/>
            <person name="Brown R.H."/>
            <person name="Butlin R.K."/>
            <person name="Caggese C."/>
            <person name="Calvi B.R."/>
            <person name="Bernardo de Carvalho A."/>
            <person name="Caspi A."/>
            <person name="Castrezana S."/>
            <person name="Celniker S.E."/>
            <person name="Chang J.L."/>
            <person name="Chapple C."/>
            <person name="Chatterji S."/>
            <person name="Chinwalla A."/>
            <person name="Civetta A."/>
            <person name="Clifton S.W."/>
            <person name="Comeron J.M."/>
            <person name="Costello J.C."/>
            <person name="Coyne J.A."/>
            <person name="Daub J."/>
            <person name="David R.G."/>
            <person name="Delcher A.L."/>
            <person name="Delehaunty K."/>
            <person name="Do C.B."/>
            <person name="Ebling H."/>
            <person name="Edwards K."/>
            <person name="Eickbush T."/>
            <person name="Evans J.D."/>
            <person name="Filipski A."/>
            <person name="Findeiss S."/>
            <person name="Freyhult E."/>
            <person name="Fulton L."/>
            <person name="Fulton R."/>
            <person name="Garcia A.C."/>
            <person name="Gardiner A."/>
            <person name="Garfield D.A."/>
            <person name="Garvin B.E."/>
            <person name="Gibson G."/>
            <person name="Gilbert D."/>
            <person name="Gnerre S."/>
            <person name="Godfrey J."/>
            <person name="Good R."/>
            <person name="Gotea V."/>
            <person name="Gravely B."/>
            <person name="Greenberg A.J."/>
            <person name="Griffiths-Jones S."/>
            <person name="Gross S."/>
            <person name="Guigo R."/>
            <person name="Gustafson E.A."/>
            <person name="Haerty W."/>
            <person name="Hahn M.W."/>
            <person name="Halligan D.L."/>
            <person name="Halpern A.L."/>
            <person name="Halter G.M."/>
            <person name="Han M.V."/>
            <person name="Heger A."/>
            <person name="Hillier L."/>
            <person name="Hinrichs A.S."/>
            <person name="Holmes I."/>
            <person name="Hoskins R.A."/>
            <person name="Hubisz M.J."/>
            <person name="Hultmark D."/>
            <person name="Huntley M.A."/>
            <person name="Jaffe D.B."/>
            <person name="Jagadeeshan S."/>
            <person name="Jeck W.R."/>
            <person name="Johnson J."/>
            <person name="Jones C.D."/>
            <person name="Jordan W.C."/>
            <person name="Karpen G.H."/>
            <person name="Kataoka E."/>
            <person name="Keightley P.D."/>
            <person name="Kheradpour P."/>
            <person name="Kirkness E.F."/>
            <person name="Koerich L.B."/>
            <person name="Kristiansen K."/>
            <person name="Kudrna D."/>
            <person name="Kulathinal R.J."/>
            <person name="Kumar S."/>
            <person name="Kwok R."/>
            <person name="Lander E."/>
            <person name="Langley C.H."/>
            <person name="Lapoint R."/>
            <person name="Lazzaro B.P."/>
            <person name="Lee S.J."/>
            <person name="Levesque L."/>
            <person name="Li R."/>
            <person name="Lin C.F."/>
            <person name="Lin M.F."/>
            <person name="Lindblad-Toh K."/>
            <person name="Llopart A."/>
            <person name="Long M."/>
            <person name="Low L."/>
            <person name="Lozovsky E."/>
            <person name="Lu J."/>
            <person name="Luo M."/>
            <person name="Machado C.A."/>
            <person name="Makalowski W."/>
            <person name="Marzo M."/>
            <person name="Matsuda M."/>
            <person name="Matzkin L."/>
            <person name="McAllister B."/>
            <person name="McBride C.S."/>
            <person name="McKernan B."/>
            <person name="McKernan K."/>
            <person name="Mendez-Lago M."/>
            <person name="Minx P."/>
            <person name="Mollenhauer M.U."/>
            <person name="Montooth K."/>
            <person name="Mount S.M."/>
            <person name="Mu X."/>
            <person name="Myers E."/>
            <person name="Negre B."/>
            <person name="Newfeld S."/>
            <person name="Nielsen R."/>
            <person name="Noor M.A."/>
            <person name="O'Grady P."/>
            <person name="Pachter L."/>
            <person name="Papaceit M."/>
            <person name="Parisi M.J."/>
            <person name="Parisi M."/>
            <person name="Parts L."/>
            <person name="Pedersen J.S."/>
            <person name="Pesole G."/>
            <person name="Phillippy A.M."/>
            <person name="Ponting C.P."/>
            <person name="Pop M."/>
            <person name="Porcelli D."/>
            <person name="Powell J.R."/>
            <person name="Prohaska S."/>
            <person name="Pruitt K."/>
            <person name="Puig M."/>
            <person name="Quesneville H."/>
            <person name="Ram K.R."/>
            <person name="Rand D."/>
            <person name="Rasmussen M.D."/>
            <person name="Reed L.K."/>
            <person name="Reenan R."/>
            <person name="Reily A."/>
            <person name="Remington K.A."/>
            <person name="Rieger T.T."/>
            <person name="Ritchie M.G."/>
            <person name="Robin C."/>
            <person name="Rogers Y.H."/>
            <person name="Rohde C."/>
            <person name="Rozas J."/>
            <person name="Rubenfield M.J."/>
            <person name="Ruiz A."/>
            <person name="Russo S."/>
            <person name="Salzberg S.L."/>
            <person name="Sanchez-Gracia A."/>
            <person name="Saranga D.J."/>
            <person name="Sato H."/>
            <person name="Schaeffer S.W."/>
            <person name="Schatz M.C."/>
            <person name="Schlenke T."/>
            <person name="Schwartz R."/>
            <person name="Segarra C."/>
            <person name="Singh R.S."/>
            <person name="Sirot L."/>
            <person name="Sirota M."/>
            <person name="Sisneros N.B."/>
            <person name="Smith C.D."/>
            <person name="Smith T.F."/>
            <person name="Spieth J."/>
            <person name="Stage D.E."/>
            <person name="Stark A."/>
            <person name="Stephan W."/>
            <person name="Strausberg R.L."/>
            <person name="Strempel S."/>
            <person name="Sturgill D."/>
            <person name="Sutton G."/>
            <person name="Sutton G.G."/>
            <person name="Tao W."/>
            <person name="Teichmann S."/>
            <person name="Tobari Y.N."/>
            <person name="Tomimura Y."/>
            <person name="Tsolas J.M."/>
            <person name="Valente V.L."/>
            <person name="Venter E."/>
            <person name="Venter J.C."/>
            <person name="Vicario S."/>
            <person name="Vieira F.G."/>
            <person name="Vilella A.J."/>
            <person name="Villasante A."/>
            <person name="Walenz B."/>
            <person name="Wang J."/>
            <person name="Wasserman M."/>
            <person name="Watts T."/>
            <person name="Wilson D."/>
            <person name="Wilson R.K."/>
            <person name="Wing R.A."/>
            <person name="Wolfner M.F."/>
            <person name="Wong A."/>
            <person name="Wong G.K."/>
            <person name="Wu C.I."/>
            <person name="Wu G."/>
            <person name="Yamamoto D."/>
            <person name="Yang H.P."/>
            <person name="Yang S.P."/>
            <person name="Yorke J.A."/>
            <person name="Yoshida K."/>
            <person name="Zdobnov E."/>
            <person name="Zhang P."/>
            <person name="Zhang Y."/>
            <person name="Zimin A.V."/>
            <person name="Baldwin J."/>
            <person name="Abdouelleil A."/>
            <person name="Abdulkadir J."/>
            <person name="Abebe A."/>
            <person name="Abera B."/>
            <person name="Abreu J."/>
            <person name="Acer S.C."/>
            <person name="Aftuck L."/>
            <person name="Alexander A."/>
            <person name="An P."/>
            <person name="Anderson E."/>
            <person name="Anderson S."/>
            <person name="Arachi H."/>
            <person name="Azer M."/>
            <person name="Bachantsang P."/>
            <person name="Barry A."/>
            <person name="Bayul T."/>
            <person name="Berlin A."/>
            <person name="Bessette D."/>
            <person name="Bloom T."/>
            <person name="Blye J."/>
            <person name="Boguslavskiy L."/>
            <person name="Bonnet C."/>
            <person name="Boukhgalter B."/>
            <person name="Bourzgui I."/>
            <person name="Brown A."/>
            <person name="Cahill P."/>
            <person name="Channer S."/>
            <person name="Cheshatsang Y."/>
            <person name="Chuda L."/>
            <person name="Citroen M."/>
            <person name="Collymore A."/>
            <person name="Cooke P."/>
            <person name="Costello M."/>
            <person name="D'Aco K."/>
            <person name="Daza R."/>
            <person name="De Haan G."/>
            <person name="DeGray S."/>
            <person name="DeMaso C."/>
            <person name="Dhargay N."/>
            <person name="Dooley K."/>
            <person name="Dooley E."/>
            <person name="Doricent M."/>
            <person name="Dorje P."/>
            <person name="Dorjee K."/>
            <person name="Dupes A."/>
            <person name="Elong R."/>
            <person name="Falk J."/>
            <person name="Farina A."/>
            <person name="Faro S."/>
            <person name="Ferguson D."/>
            <person name="Fisher S."/>
            <person name="Foley C.D."/>
            <person name="Franke A."/>
            <person name="Friedrich D."/>
            <person name="Gadbois L."/>
            <person name="Gearin G."/>
            <person name="Gearin C.R."/>
            <person name="Giannoukos G."/>
            <person name="Goode T."/>
            <person name="Graham J."/>
            <person name="Grandbois E."/>
            <person name="Grewal S."/>
            <person name="Gyaltsen K."/>
            <person name="Hafez N."/>
            <person name="Hagos B."/>
            <person name="Hall J."/>
            <person name="Henson C."/>
            <person name="Hollinger A."/>
            <person name="Honan T."/>
            <person name="Huard M.D."/>
            <person name="Hughes L."/>
            <person name="Hurhula B."/>
            <person name="Husby M.E."/>
            <person name="Kamat A."/>
            <person name="Kanga B."/>
            <person name="Kashin S."/>
            <person name="Khazanovich D."/>
            <person name="Kisner P."/>
            <person name="Lance K."/>
            <person name="Lara M."/>
            <person name="Lee W."/>
            <person name="Lennon N."/>
            <person name="Letendre F."/>
            <person name="LeVine R."/>
            <person name="Lipovsky A."/>
            <person name="Liu X."/>
            <person name="Liu J."/>
            <person name="Liu S."/>
            <person name="Lokyitsang T."/>
            <person name="Lokyitsang Y."/>
            <person name="Lubonja R."/>
            <person name="Lui A."/>
            <person name="MacDonald P."/>
            <person name="Magnisalis V."/>
            <person name="Maru K."/>
            <person name="Matthews C."/>
            <person name="McCusker W."/>
            <person name="McDonough S."/>
            <person name="Mehta T."/>
            <person name="Meldrim J."/>
            <person name="Meneus L."/>
            <person name="Mihai O."/>
            <person name="Mihalev A."/>
            <person name="Mihova T."/>
            <person name="Mittelman R."/>
            <person name="Mlenga V."/>
            <person name="Montmayeur A."/>
            <person name="Mulrain L."/>
            <person name="Navidi A."/>
            <person name="Naylor J."/>
            <person name="Negash T."/>
            <person name="Nguyen T."/>
            <person name="Nguyen N."/>
            <person name="Nicol R."/>
            <person name="Norbu C."/>
            <person name="Norbu N."/>
            <person name="Novod N."/>
            <person name="O'Neill B."/>
            <person name="Osman S."/>
            <person name="Markiewicz E."/>
            <person name="Oyono O.L."/>
            <person name="Patti C."/>
            <person name="Phunkhang P."/>
            <person name="Pierre F."/>
            <person name="Priest M."/>
            <person name="Raghuraman S."/>
            <person name="Rege F."/>
            <person name="Reyes R."/>
            <person name="Rise C."/>
            <person name="Rogov P."/>
            <person name="Ross K."/>
            <person name="Ryan E."/>
            <person name="Settipalli S."/>
            <person name="Shea T."/>
            <person name="Sherpa N."/>
            <person name="Shi L."/>
            <person name="Shih D."/>
            <person name="Sparrow T."/>
            <person name="Spaulding J."/>
            <person name="Stalker J."/>
            <person name="Stange-Thomann N."/>
            <person name="Stavropoulos S."/>
            <person name="Stone C."/>
            <person name="Strader C."/>
            <person name="Tesfaye S."/>
            <person name="Thomson T."/>
            <person name="Thoulutsang Y."/>
            <person name="Thoulutsang D."/>
            <person name="Topham K."/>
            <person name="Topping I."/>
            <person name="Tsamla T."/>
            <person name="Vassiliev H."/>
            <person name="Vo A."/>
            <person name="Wangchuk T."/>
            <person name="Wangdi T."/>
            <person name="Weiand M."/>
            <person name="Wilkinson J."/>
            <person name="Wilson A."/>
            <person name="Yadav S."/>
            <person name="Young G."/>
            <person name="Yu Q."/>
            <person name="Zembek L."/>
            <person name="Zhong D."/>
            <person name="Zimmer A."/>
            <person name="Zwirko Z."/>
            <person name="Jaffe D.B."/>
            <person name="Alvarez P."/>
            <person name="Brockman W."/>
            <person name="Butler J."/>
            <person name="Chin C."/>
            <person name="Gnerre S."/>
            <person name="Grabherr M."/>
            <person name="Kleber M."/>
            <person name="Mauceli E."/>
            <person name="MacCallum I."/>
        </authorList>
    </citation>
    <scope>NUCLEOTIDE SEQUENCE [LARGE SCALE GENOMIC DNA]</scope>
    <source>
        <strain evidence="3">Tucson 15287-2541.00</strain>
    </source>
</reference>
<dbReference type="AlphaFoldDB" id="B4K144"/>
<keyword evidence="3" id="KW-1185">Reference proteome</keyword>
<dbReference type="Proteomes" id="UP000001070">
    <property type="component" value="Unassembled WGS sequence"/>
</dbReference>
<dbReference type="Pfam" id="PF02958">
    <property type="entry name" value="EcKL"/>
    <property type="match status" value="1"/>
</dbReference>
<evidence type="ECO:0000259" key="1">
    <source>
        <dbReference type="SMART" id="SM00587"/>
    </source>
</evidence>
<proteinExistence type="predicted"/>
<dbReference type="OrthoDB" id="6334212at2759"/>
<dbReference type="EMBL" id="CH916740">
    <property type="protein sequence ID" value="EDW04553.1"/>
    <property type="molecule type" value="Genomic_DNA"/>
</dbReference>
<dbReference type="STRING" id="7222.B4K144"/>
<dbReference type="InterPro" id="IPR011009">
    <property type="entry name" value="Kinase-like_dom_sf"/>
</dbReference>